<feature type="transmembrane region" description="Helical" evidence="1">
    <location>
        <begin position="101"/>
        <end position="118"/>
    </location>
</feature>
<feature type="transmembrane region" description="Helical" evidence="1">
    <location>
        <begin position="376"/>
        <end position="394"/>
    </location>
</feature>
<feature type="transmembrane region" description="Helical" evidence="1">
    <location>
        <begin position="6"/>
        <end position="24"/>
    </location>
</feature>
<name>A0A1Z4MVX4_9CYAN</name>
<evidence type="ECO:0000256" key="1">
    <source>
        <dbReference type="SAM" id="Phobius"/>
    </source>
</evidence>
<feature type="transmembrane region" description="Helical" evidence="1">
    <location>
        <begin position="400"/>
        <end position="416"/>
    </location>
</feature>
<keyword evidence="1" id="KW-1133">Transmembrane helix</keyword>
<keyword evidence="1" id="KW-0472">Membrane</keyword>
<feature type="transmembrane region" description="Helical" evidence="1">
    <location>
        <begin position="344"/>
        <end position="364"/>
    </location>
</feature>
<accession>A0A1Z4MVX4</accession>
<dbReference type="KEGG" id="ttq:NIES37_15490"/>
<dbReference type="Proteomes" id="UP000218785">
    <property type="component" value="Chromosome"/>
</dbReference>
<organism evidence="2 3">
    <name type="scientific">Tolypothrix tenuis PCC 7101</name>
    <dbReference type="NCBI Taxonomy" id="231146"/>
    <lineage>
        <taxon>Bacteria</taxon>
        <taxon>Bacillati</taxon>
        <taxon>Cyanobacteriota</taxon>
        <taxon>Cyanophyceae</taxon>
        <taxon>Nostocales</taxon>
        <taxon>Tolypothrichaceae</taxon>
        <taxon>Tolypothrix</taxon>
    </lineage>
</organism>
<feature type="transmembrane region" description="Helical" evidence="1">
    <location>
        <begin position="62"/>
        <end position="80"/>
    </location>
</feature>
<evidence type="ECO:0008006" key="4">
    <source>
        <dbReference type="Google" id="ProtNLM"/>
    </source>
</evidence>
<feature type="transmembrane region" description="Helical" evidence="1">
    <location>
        <begin position="138"/>
        <end position="156"/>
    </location>
</feature>
<feature type="transmembrane region" description="Helical" evidence="1">
    <location>
        <begin position="210"/>
        <end position="227"/>
    </location>
</feature>
<evidence type="ECO:0000313" key="3">
    <source>
        <dbReference type="Proteomes" id="UP000218785"/>
    </source>
</evidence>
<dbReference type="EMBL" id="AP018248">
    <property type="protein sequence ID" value="BAY97607.1"/>
    <property type="molecule type" value="Genomic_DNA"/>
</dbReference>
<keyword evidence="1" id="KW-0812">Transmembrane</keyword>
<feature type="transmembrane region" description="Helical" evidence="1">
    <location>
        <begin position="31"/>
        <end position="50"/>
    </location>
</feature>
<reference evidence="2 3" key="1">
    <citation type="submission" date="2017-06" db="EMBL/GenBank/DDBJ databases">
        <title>Genome sequencing of cyanobaciteial culture collection at National Institute for Environmental Studies (NIES).</title>
        <authorList>
            <person name="Hirose Y."/>
            <person name="Shimura Y."/>
            <person name="Fujisawa T."/>
            <person name="Nakamura Y."/>
            <person name="Kawachi M."/>
        </authorList>
    </citation>
    <scope>NUCLEOTIDE SEQUENCE [LARGE SCALE GENOMIC DNA]</scope>
    <source>
        <strain evidence="2 3">NIES-37</strain>
    </source>
</reference>
<protein>
    <recommendedName>
        <fullName evidence="4">Oligosaccharide repeat unit polymerase</fullName>
    </recommendedName>
</protein>
<feature type="transmembrane region" description="Helical" evidence="1">
    <location>
        <begin position="163"/>
        <end position="182"/>
    </location>
</feature>
<dbReference type="AlphaFoldDB" id="A0A1Z4MVX4"/>
<feature type="transmembrane region" description="Helical" evidence="1">
    <location>
        <begin position="188"/>
        <end position="203"/>
    </location>
</feature>
<evidence type="ECO:0000313" key="2">
    <source>
        <dbReference type="EMBL" id="BAY97607.1"/>
    </source>
</evidence>
<keyword evidence="3" id="KW-1185">Reference proteome</keyword>
<proteinExistence type="predicted"/>
<gene>
    <name evidence="2" type="ORF">NIES37_15490</name>
</gene>
<sequence length="420" mass="47958">MAEVYKNILVLVCLGLLVWGVIRIERIYQYPFFMGCMFLSFILPQAFALIENPGTGVSPTALDNVLLVSSICAASCWLGYQMKPNIKLLKSLNIVIDERKLFIAGTMLMAEAWFFNYLLSRTTVQIAENYNWTGPATIYLFFIQAGNIAFGIFLLQALKRPRFLNIIFTVISGWPLFNSVLIGRRQPTMTFAIIIGISLFLIYRYVPPRWLIITGMLLLTFLIPLFGELRGGVWNLIFSGNWQGILYVTERAFSSQQKGDFLELRNAALIIDIANNKSLYGFGTGWWDSIVFQFVPGQIVGFEFKKSLQFNLWDTYVIQLKNLYGYTRPNGSTITGIGDCFMEFGYLGCFIYALIAYIFKHLWICGVNYKNTFCQILYMGLISPAMICLTHGVGTFLQQGIFQLIFIGLVVYYSRVKYKF</sequence>